<dbReference type="AlphaFoldDB" id="A0A0G1X4W9"/>
<comment type="caution">
    <text evidence="1">The sequence shown here is derived from an EMBL/GenBank/DDBJ whole genome shotgun (WGS) entry which is preliminary data.</text>
</comment>
<name>A0A0G1X4W9_UNCK3</name>
<dbReference type="Proteomes" id="UP000034913">
    <property type="component" value="Unassembled WGS sequence"/>
</dbReference>
<dbReference type="EMBL" id="LCRB01000016">
    <property type="protein sequence ID" value="KKW26173.1"/>
    <property type="molecule type" value="Genomic_DNA"/>
</dbReference>
<gene>
    <name evidence="1" type="ORF">VF00_C0016G0011</name>
</gene>
<organism evidence="1 2">
    <name type="scientific">candidate division Kazan bacterium GW2011_GWB1_52_7</name>
    <dbReference type="NCBI Taxonomy" id="1620414"/>
    <lineage>
        <taxon>Bacteria</taxon>
        <taxon>Bacteria division Kazan-3B-28</taxon>
    </lineage>
</organism>
<evidence type="ECO:0000313" key="1">
    <source>
        <dbReference type="EMBL" id="KKW26173.1"/>
    </source>
</evidence>
<reference evidence="1 2" key="1">
    <citation type="journal article" date="2015" name="Nature">
        <title>rRNA introns, odd ribosomes, and small enigmatic genomes across a large radiation of phyla.</title>
        <authorList>
            <person name="Brown C.T."/>
            <person name="Hug L.A."/>
            <person name="Thomas B.C."/>
            <person name="Sharon I."/>
            <person name="Castelle C.J."/>
            <person name="Singh A."/>
            <person name="Wilkins M.J."/>
            <person name="Williams K.H."/>
            <person name="Banfield J.F."/>
        </authorList>
    </citation>
    <scope>NUCLEOTIDE SEQUENCE [LARGE SCALE GENOMIC DNA]</scope>
</reference>
<protein>
    <submittedName>
        <fullName evidence="1">Uncharacterized protein</fullName>
    </submittedName>
</protein>
<proteinExistence type="predicted"/>
<evidence type="ECO:0000313" key="2">
    <source>
        <dbReference type="Proteomes" id="UP000034913"/>
    </source>
</evidence>
<accession>A0A0G1X4W9</accession>
<sequence length="81" mass="8556">MHKNELFLLLVVLTAGLSIAVLFVSGAMSDEAVISAEPTKATVTLDWNPVDPLRPGLTCLGSELGLSNGYSLYLTYCGPAE</sequence>